<proteinExistence type="predicted"/>
<protein>
    <submittedName>
        <fullName evidence="1">Uncharacterized protein</fullName>
    </submittedName>
</protein>
<evidence type="ECO:0000313" key="2">
    <source>
        <dbReference type="Proteomes" id="UP000614350"/>
    </source>
</evidence>
<evidence type="ECO:0000313" key="1">
    <source>
        <dbReference type="EMBL" id="KAF7408020.1"/>
    </source>
</evidence>
<organism evidence="1 2">
    <name type="scientific">Vespula vulgaris</name>
    <name type="common">Yellow jacket</name>
    <name type="synonym">Wasp</name>
    <dbReference type="NCBI Taxonomy" id="7454"/>
    <lineage>
        <taxon>Eukaryota</taxon>
        <taxon>Metazoa</taxon>
        <taxon>Ecdysozoa</taxon>
        <taxon>Arthropoda</taxon>
        <taxon>Hexapoda</taxon>
        <taxon>Insecta</taxon>
        <taxon>Pterygota</taxon>
        <taxon>Neoptera</taxon>
        <taxon>Endopterygota</taxon>
        <taxon>Hymenoptera</taxon>
        <taxon>Apocrita</taxon>
        <taxon>Aculeata</taxon>
        <taxon>Vespoidea</taxon>
        <taxon>Vespidae</taxon>
        <taxon>Vespinae</taxon>
        <taxon>Vespula</taxon>
    </lineage>
</organism>
<name>A0A834NGC5_VESVU</name>
<sequence>MPLPLIDTSLRVCAEFISIWFPEVGKSFSNVTVILTLPLKSDSNYFIQLRDSTCIMSEDYNYACERAELLGLPVPSLEEWTESQKAQEADRADHEDDDDAILQNLDKSNEAAQRVSGGLDELNSILSTTQKKINRFKNVCGSLGTLLKVKVGSRGGTPNHKSMERNKAKEGQVMITAEEESMTVDLSENSKNPIISEESSEIITIPSKKIDINEKMGSHLGKLDSLITKAENAQYSMQHQTKQMRKFLK</sequence>
<dbReference type="EMBL" id="JACSEA010000002">
    <property type="protein sequence ID" value="KAF7408020.1"/>
    <property type="molecule type" value="Genomic_DNA"/>
</dbReference>
<comment type="caution">
    <text evidence="1">The sequence shown here is derived from an EMBL/GenBank/DDBJ whole genome shotgun (WGS) entry which is preliminary data.</text>
</comment>
<dbReference type="AlphaFoldDB" id="A0A834NGC5"/>
<reference evidence="1" key="1">
    <citation type="journal article" date="2020" name="G3 (Bethesda)">
        <title>High-Quality Assemblies for Three Invasive Social Wasps from the &lt;i&gt;Vespula&lt;/i&gt; Genus.</title>
        <authorList>
            <person name="Harrop T.W.R."/>
            <person name="Guhlin J."/>
            <person name="McLaughlin G.M."/>
            <person name="Permina E."/>
            <person name="Stockwell P."/>
            <person name="Gilligan J."/>
            <person name="Le Lec M.F."/>
            <person name="Gruber M.A.M."/>
            <person name="Quinn O."/>
            <person name="Lovegrove M."/>
            <person name="Duncan E.J."/>
            <person name="Remnant E.J."/>
            <person name="Van Eeckhoven J."/>
            <person name="Graham B."/>
            <person name="Knapp R.A."/>
            <person name="Langford K.W."/>
            <person name="Kronenberg Z."/>
            <person name="Press M.O."/>
            <person name="Eacker S.M."/>
            <person name="Wilson-Rankin E.E."/>
            <person name="Purcell J."/>
            <person name="Lester P.J."/>
            <person name="Dearden P.K."/>
        </authorList>
    </citation>
    <scope>NUCLEOTIDE SEQUENCE</scope>
    <source>
        <strain evidence="1">Marl-1</strain>
    </source>
</reference>
<accession>A0A834NGC5</accession>
<gene>
    <name evidence="1" type="ORF">HZH66_002557</name>
</gene>
<keyword evidence="2" id="KW-1185">Reference proteome</keyword>
<dbReference type="Proteomes" id="UP000614350">
    <property type="component" value="Unassembled WGS sequence"/>
</dbReference>